<dbReference type="EMBL" id="AUWU02000001">
    <property type="protein sequence ID" value="KAH0577393.1"/>
    <property type="molecule type" value="Genomic_DNA"/>
</dbReference>
<reference evidence="2 3" key="1">
    <citation type="journal article" date="2014" name="PLoS Genet.">
        <title>The Genome of Spironucleus salmonicida Highlights a Fish Pathogen Adapted to Fluctuating Environments.</title>
        <authorList>
            <person name="Xu F."/>
            <person name="Jerlstrom-Hultqvist J."/>
            <person name="Einarsson E."/>
            <person name="Astvaldsson A."/>
            <person name="Svard S.G."/>
            <person name="Andersson J.O."/>
        </authorList>
    </citation>
    <scope>NUCLEOTIDE SEQUENCE [LARGE SCALE GENOMIC DNA]</scope>
    <source>
        <strain evidence="2 3">ATCC 50377</strain>
    </source>
</reference>
<name>A0A9P8M0L0_9EUKA</name>
<dbReference type="RefSeq" id="XP_067768166.1">
    <property type="nucleotide sequence ID" value="XM_067904684.1"/>
</dbReference>
<feature type="region of interest" description="Disordered" evidence="1">
    <location>
        <begin position="45"/>
        <end position="71"/>
    </location>
</feature>
<sequence length="71" mass="7502">MVVVIVVPQNAHYFFVATCRTATTHASAAAYSRPGCVPGWARTPAAHESIRSHRTRGLGVPSSVAAAPTRE</sequence>
<gene>
    <name evidence="2" type="ORF">SS50377_20745</name>
</gene>
<organism evidence="2 3">
    <name type="scientific">Spironucleus salmonicida</name>
    <dbReference type="NCBI Taxonomy" id="348837"/>
    <lineage>
        <taxon>Eukaryota</taxon>
        <taxon>Metamonada</taxon>
        <taxon>Diplomonadida</taxon>
        <taxon>Hexamitidae</taxon>
        <taxon>Hexamitinae</taxon>
        <taxon>Spironucleus</taxon>
    </lineage>
</organism>
<keyword evidence="3" id="KW-1185">Reference proteome</keyword>
<dbReference type="GeneID" id="94294768"/>
<dbReference type="AlphaFoldDB" id="A0A9P8M0L0"/>
<comment type="caution">
    <text evidence="2">The sequence shown here is derived from an EMBL/GenBank/DDBJ whole genome shotgun (WGS) entry which is preliminary data.</text>
</comment>
<protein>
    <submittedName>
        <fullName evidence="2">Uncharacterized protein</fullName>
    </submittedName>
</protein>
<evidence type="ECO:0000313" key="3">
    <source>
        <dbReference type="Proteomes" id="UP000018208"/>
    </source>
</evidence>
<accession>A0A9P8M0L0</accession>
<evidence type="ECO:0000256" key="1">
    <source>
        <dbReference type="SAM" id="MobiDB-lite"/>
    </source>
</evidence>
<evidence type="ECO:0000313" key="2">
    <source>
        <dbReference type="EMBL" id="KAH0577393.1"/>
    </source>
</evidence>
<dbReference type="KEGG" id="ssao:94294768"/>
<dbReference type="Proteomes" id="UP000018208">
    <property type="component" value="Unassembled WGS sequence"/>
</dbReference>
<proteinExistence type="predicted"/>